<dbReference type="Proteomes" id="UP000597989">
    <property type="component" value="Unassembled WGS sequence"/>
</dbReference>
<dbReference type="Gene3D" id="3.40.50.300">
    <property type="entry name" value="P-loop containing nucleotide triphosphate hydrolases"/>
    <property type="match status" value="1"/>
</dbReference>
<keyword evidence="6" id="KW-0132">Cell division</keyword>
<dbReference type="GO" id="GO:0005524">
    <property type="term" value="F:ATP binding"/>
    <property type="evidence" value="ECO:0007669"/>
    <property type="project" value="UniProtKB-UniRule"/>
</dbReference>
<evidence type="ECO:0000259" key="5">
    <source>
        <dbReference type="PROSITE" id="PS50901"/>
    </source>
</evidence>
<dbReference type="GO" id="GO:0003677">
    <property type="term" value="F:DNA binding"/>
    <property type="evidence" value="ECO:0007669"/>
    <property type="project" value="InterPro"/>
</dbReference>
<dbReference type="PANTHER" id="PTHR22683">
    <property type="entry name" value="SPORULATION PROTEIN RELATED"/>
    <property type="match status" value="1"/>
</dbReference>
<dbReference type="SUPFAM" id="SSF52540">
    <property type="entry name" value="P-loop containing nucleoside triphosphate hydrolases"/>
    <property type="match status" value="1"/>
</dbReference>
<keyword evidence="1 3" id="KW-0547">Nucleotide-binding</keyword>
<reference evidence="6 7" key="1">
    <citation type="journal article" date="2014" name="Int. J. Syst. Evol. Microbiol.">
        <title>Complete genome sequence of Corynebacterium casei LMG S-19264T (=DSM 44701T), isolated from a smear-ripened cheese.</title>
        <authorList>
            <consortium name="US DOE Joint Genome Institute (JGI-PGF)"/>
            <person name="Walter F."/>
            <person name="Albersmeier A."/>
            <person name="Kalinowski J."/>
            <person name="Ruckert C."/>
        </authorList>
    </citation>
    <scope>NUCLEOTIDE SEQUENCE [LARGE SCALE GENOMIC DNA]</scope>
    <source>
        <strain evidence="6 7">CGMCC 4.7206</strain>
    </source>
</reference>
<evidence type="ECO:0000256" key="1">
    <source>
        <dbReference type="ARBA" id="ARBA00022741"/>
    </source>
</evidence>
<dbReference type="Pfam" id="PF01580">
    <property type="entry name" value="FtsK_SpoIIIE"/>
    <property type="match status" value="1"/>
</dbReference>
<dbReference type="InterPro" id="IPR002543">
    <property type="entry name" value="FtsK_dom"/>
</dbReference>
<dbReference type="RefSeq" id="WP_188990623.1">
    <property type="nucleotide sequence ID" value="NZ_BMMT01000018.1"/>
</dbReference>
<feature type="domain" description="FtsK" evidence="5">
    <location>
        <begin position="204"/>
        <end position="387"/>
    </location>
</feature>
<comment type="caution">
    <text evidence="6">The sequence shown here is derived from an EMBL/GenBank/DDBJ whole genome shotgun (WGS) entry which is preliminary data.</text>
</comment>
<name>A0A917K794_9PSEU</name>
<proteinExistence type="predicted"/>
<protein>
    <submittedName>
        <fullName evidence="6">Cell division protein FtsK</fullName>
    </submittedName>
</protein>
<evidence type="ECO:0000313" key="7">
    <source>
        <dbReference type="Proteomes" id="UP000597989"/>
    </source>
</evidence>
<gene>
    <name evidence="6" type="primary">ftsK</name>
    <name evidence="6" type="ORF">GCM10011581_43550</name>
</gene>
<dbReference type="PANTHER" id="PTHR22683:SF41">
    <property type="entry name" value="DNA TRANSLOCASE FTSK"/>
    <property type="match status" value="1"/>
</dbReference>
<dbReference type="AlphaFoldDB" id="A0A917K794"/>
<dbReference type="InterPro" id="IPR027417">
    <property type="entry name" value="P-loop_NTPase"/>
</dbReference>
<dbReference type="GO" id="GO:0051301">
    <property type="term" value="P:cell division"/>
    <property type="evidence" value="ECO:0007669"/>
    <property type="project" value="UniProtKB-KW"/>
</dbReference>
<sequence>MRDTRVGAEKTTPIRWGVRFVVKHPRSSGSTVVTSAAVLWFGYQTVLWAAGIAVLAGVSWRLLDQPTFDQFAGRLLRAWWRRWIIYQRQWLKIMASTNLVTTDHRGNTLVPKVTRVRSGWVWDSVQVRMAKGQEPEDFEQVMTRLANAFRARAANVRELKPGKIALDFQRREPFDEMFIPLPELAESVRAVDLRRLVIGRDEYGRDFSFDLAERDLHILFGGETGAGKGSWLWALLRAMAPLIRAGHVRLWVIDPKGGMEFSAVRELCGDRFADNEVDGLKVMKKYVRTLDATKLELGRHGVRKATPSVETPLELLIIDELATMTAYGARDIVRAFEPLISKALTQYRAVGGRVIAATQEPTKDVIPMRGLFPTKVALRLDSASYVDMCLGEGMRDRGALADKIPTYLPGVAYVKTDGCREPLRVRVAYTDDADIAELVAFCTEPSNVTPLRRDPVEVDEDQAADPYDTDFEQFEDDEVEEVDYLEGDDEEEIA</sequence>
<organism evidence="6 7">
    <name type="scientific">Saccharopolyspora thermophila</name>
    <dbReference type="NCBI Taxonomy" id="89367"/>
    <lineage>
        <taxon>Bacteria</taxon>
        <taxon>Bacillati</taxon>
        <taxon>Actinomycetota</taxon>
        <taxon>Actinomycetes</taxon>
        <taxon>Pseudonocardiales</taxon>
        <taxon>Pseudonocardiaceae</taxon>
        <taxon>Saccharopolyspora</taxon>
    </lineage>
</organism>
<dbReference type="PROSITE" id="PS50901">
    <property type="entry name" value="FTSK"/>
    <property type="match status" value="1"/>
</dbReference>
<accession>A0A917K794</accession>
<dbReference type="InterPro" id="IPR050206">
    <property type="entry name" value="FtsK/SpoIIIE/SftA"/>
</dbReference>
<evidence type="ECO:0000256" key="2">
    <source>
        <dbReference type="ARBA" id="ARBA00022840"/>
    </source>
</evidence>
<keyword evidence="2 3" id="KW-0067">ATP-binding</keyword>
<dbReference type="EMBL" id="BMMT01000018">
    <property type="protein sequence ID" value="GGJ01659.1"/>
    <property type="molecule type" value="Genomic_DNA"/>
</dbReference>
<keyword evidence="6" id="KW-0131">Cell cycle</keyword>
<feature type="compositionally biased region" description="Acidic residues" evidence="4">
    <location>
        <begin position="457"/>
        <end position="477"/>
    </location>
</feature>
<evidence type="ECO:0000256" key="3">
    <source>
        <dbReference type="PROSITE-ProRule" id="PRU00289"/>
    </source>
</evidence>
<feature type="region of interest" description="Disordered" evidence="4">
    <location>
        <begin position="451"/>
        <end position="477"/>
    </location>
</feature>
<evidence type="ECO:0000313" key="6">
    <source>
        <dbReference type="EMBL" id="GGJ01659.1"/>
    </source>
</evidence>
<evidence type="ECO:0000256" key="4">
    <source>
        <dbReference type="SAM" id="MobiDB-lite"/>
    </source>
</evidence>
<feature type="binding site" evidence="3">
    <location>
        <begin position="222"/>
        <end position="229"/>
    </location>
    <ligand>
        <name>ATP</name>
        <dbReference type="ChEBI" id="CHEBI:30616"/>
    </ligand>
</feature>